<accession>A0A0T5XAS7</accession>
<evidence type="ECO:0000313" key="2">
    <source>
        <dbReference type="EMBL" id="KRT35484.1"/>
    </source>
</evidence>
<evidence type="ECO:0000313" key="3">
    <source>
        <dbReference type="Proteomes" id="UP000005273"/>
    </source>
</evidence>
<feature type="coiled-coil region" evidence="1">
    <location>
        <begin position="78"/>
        <end position="112"/>
    </location>
</feature>
<dbReference type="EMBL" id="ACJX03000001">
    <property type="protein sequence ID" value="KRT35484.1"/>
    <property type="molecule type" value="Genomic_DNA"/>
</dbReference>
<reference evidence="3" key="1">
    <citation type="submission" date="2012-09" db="EMBL/GenBank/DDBJ databases">
        <authorList>
            <person name="Weinstock G."/>
            <person name="Sodergren E."/>
            <person name="Clifton S."/>
            <person name="Fulton L."/>
            <person name="Fulton B."/>
            <person name="Courtney L."/>
            <person name="Fronick C."/>
            <person name="Harrison M."/>
            <person name="Strong C."/>
            <person name="Farmer C."/>
            <person name="Delehaunty K."/>
            <person name="Markovic C."/>
            <person name="Hall O."/>
            <person name="Minx P."/>
            <person name="Tomlinson C."/>
            <person name="Mitreva M."/>
            <person name="Nelson J."/>
            <person name="Hou S."/>
            <person name="Wollam A."/>
            <person name="Pepin K.H."/>
            <person name="Johnson M."/>
            <person name="Bhonagiri V."/>
            <person name="Nash W.E."/>
            <person name="Suruliraj S."/>
            <person name="Warren W."/>
            <person name="Chinwalla A."/>
            <person name="Mardis E.R."/>
            <person name="Wilson R.K."/>
        </authorList>
    </citation>
    <scope>NUCLEOTIDE SEQUENCE [LARGE SCALE GENOMIC DNA]</scope>
    <source>
        <strain evidence="3">OS1</strain>
    </source>
</reference>
<evidence type="ECO:0000256" key="1">
    <source>
        <dbReference type="SAM" id="Coils"/>
    </source>
</evidence>
<protein>
    <recommendedName>
        <fullName evidence="4">DUF5320 domain-containing protein</fullName>
    </recommendedName>
</protein>
<dbReference type="OrthoDB" id="3078675at2"/>
<evidence type="ECO:0008006" key="4">
    <source>
        <dbReference type="Google" id="ProtNLM"/>
    </source>
</evidence>
<organism evidence="2 3">
    <name type="scientific">Acetomicrobium hydrogeniformans ATCC BAA-1850</name>
    <dbReference type="NCBI Taxonomy" id="592015"/>
    <lineage>
        <taxon>Bacteria</taxon>
        <taxon>Thermotogati</taxon>
        <taxon>Synergistota</taxon>
        <taxon>Synergistia</taxon>
        <taxon>Synergistales</taxon>
        <taxon>Acetomicrobiaceae</taxon>
        <taxon>Acetomicrobium</taxon>
    </lineage>
</organism>
<sequence length="112" mass="12194">MIININIKGGLGMPRGFGRGGYGFGFRGWSPAWPYVGMGRGGLPRCWYFLGGAAGAPYEGYIPRPWWGYAQGASNPQAMSKEQEIELLKAQADAVKAQLDAIEARVRELEGK</sequence>
<keyword evidence="3" id="KW-1185">Reference proteome</keyword>
<keyword evidence="1" id="KW-0175">Coiled coil</keyword>
<dbReference type="Proteomes" id="UP000005273">
    <property type="component" value="Unassembled WGS sequence"/>
</dbReference>
<dbReference type="eggNOG" id="ENOG502ZN5T">
    <property type="taxonomic scope" value="Bacteria"/>
</dbReference>
<dbReference type="STRING" id="592015.HMPREF1705_02715"/>
<gene>
    <name evidence="2" type="ORF">HMPREF1705_02715</name>
</gene>
<name>A0A0T5XAS7_9BACT</name>
<comment type="caution">
    <text evidence="2">The sequence shown here is derived from an EMBL/GenBank/DDBJ whole genome shotgun (WGS) entry which is preliminary data.</text>
</comment>
<dbReference type="AlphaFoldDB" id="A0A0T5XAS7"/>
<proteinExistence type="predicted"/>